<dbReference type="PANTHER" id="PTHR43038">
    <property type="entry name" value="ATP-BINDING CASSETTE, SUB-FAMILY H, MEMBER 1"/>
    <property type="match status" value="1"/>
</dbReference>
<protein>
    <submittedName>
        <fullName evidence="4">ABC transporter ATP-binding protein</fullName>
    </submittedName>
</protein>
<evidence type="ECO:0000256" key="2">
    <source>
        <dbReference type="ARBA" id="ARBA00022840"/>
    </source>
</evidence>
<evidence type="ECO:0000313" key="5">
    <source>
        <dbReference type="Proteomes" id="UP001610631"/>
    </source>
</evidence>
<evidence type="ECO:0000256" key="1">
    <source>
        <dbReference type="ARBA" id="ARBA00022741"/>
    </source>
</evidence>
<dbReference type="Gene3D" id="3.40.50.300">
    <property type="entry name" value="P-loop containing nucleotide triphosphate hydrolases"/>
    <property type="match status" value="1"/>
</dbReference>
<dbReference type="GO" id="GO:0005524">
    <property type="term" value="F:ATP binding"/>
    <property type="evidence" value="ECO:0007669"/>
    <property type="project" value="UniProtKB-KW"/>
</dbReference>
<reference evidence="4 5" key="1">
    <citation type="submission" date="2024-03" db="EMBL/GenBank/DDBJ databases">
        <title>Whole genome sequencing of Streptomyces racemochromogenes, to identify antimicrobial biosynthetic gene clusters.</title>
        <authorList>
            <person name="Suryawanshi P."/>
            <person name="Krishnaraj P.U."/>
            <person name="Arun Y.P."/>
            <person name="Suryawanshi M.P."/>
            <person name="Rakshit O."/>
        </authorList>
    </citation>
    <scope>NUCLEOTIDE SEQUENCE [LARGE SCALE GENOMIC DNA]</scope>
    <source>
        <strain evidence="4 5">AUDT626</strain>
    </source>
</reference>
<dbReference type="PANTHER" id="PTHR43038:SF7">
    <property type="entry name" value="ABC TRANSPORT SYSTEM ATP-BINDING PROTEIN"/>
    <property type="match status" value="1"/>
</dbReference>
<keyword evidence="5" id="KW-1185">Reference proteome</keyword>
<evidence type="ECO:0000259" key="3">
    <source>
        <dbReference type="PROSITE" id="PS50893"/>
    </source>
</evidence>
<dbReference type="InterPro" id="IPR027417">
    <property type="entry name" value="P-loop_NTPase"/>
</dbReference>
<dbReference type="CDD" id="cd03230">
    <property type="entry name" value="ABC_DR_subfamily_A"/>
    <property type="match status" value="1"/>
</dbReference>
<dbReference type="SUPFAM" id="SSF52540">
    <property type="entry name" value="P-loop containing nucleoside triphosphate hydrolases"/>
    <property type="match status" value="1"/>
</dbReference>
<dbReference type="EMBL" id="JBBDHD010000022">
    <property type="protein sequence ID" value="MFH7595700.1"/>
    <property type="molecule type" value="Genomic_DNA"/>
</dbReference>
<dbReference type="RefSeq" id="WP_395509557.1">
    <property type="nucleotide sequence ID" value="NZ_JBBDHD010000022.1"/>
</dbReference>
<gene>
    <name evidence="4" type="ORF">WDV06_11440</name>
</gene>
<accession>A0ABW7PCH3</accession>
<name>A0ABW7PCH3_9ACTN</name>
<proteinExistence type="predicted"/>
<comment type="caution">
    <text evidence="4">The sequence shown here is derived from an EMBL/GenBank/DDBJ whole genome shotgun (WGS) entry which is preliminary data.</text>
</comment>
<dbReference type="PROSITE" id="PS50893">
    <property type="entry name" value="ABC_TRANSPORTER_2"/>
    <property type="match status" value="1"/>
</dbReference>
<dbReference type="Proteomes" id="UP001610631">
    <property type="component" value="Unassembled WGS sequence"/>
</dbReference>
<feature type="domain" description="ABC transporter" evidence="3">
    <location>
        <begin position="1"/>
        <end position="198"/>
    </location>
</feature>
<organism evidence="4 5">
    <name type="scientific">Streptomyces racemochromogenes</name>
    <dbReference type="NCBI Taxonomy" id="67353"/>
    <lineage>
        <taxon>Bacteria</taxon>
        <taxon>Bacillati</taxon>
        <taxon>Actinomycetota</taxon>
        <taxon>Actinomycetes</taxon>
        <taxon>Kitasatosporales</taxon>
        <taxon>Streptomycetaceae</taxon>
        <taxon>Streptomyces</taxon>
    </lineage>
</organism>
<sequence>MQGVWKSYGARSVLRGVNVTVEPGTLLGVTGENGAGKTTLLRTMVGELAPDEGAVHRDGRIGYCPQETVVNPLLSVSQHLELFRTAHGLPDTGHAQDLLGALGCPDAMEQQVGTLSGGTRQKLNLVLALMNRPTLLVLDEPYQGFDWDTHRRFWHLARRFRDDGQAVVVVSHLLHDLQHFDTVYELRDGVLTEGARQR</sequence>
<dbReference type="SMART" id="SM00382">
    <property type="entry name" value="AAA"/>
    <property type="match status" value="1"/>
</dbReference>
<dbReference type="Pfam" id="PF00005">
    <property type="entry name" value="ABC_tran"/>
    <property type="match status" value="1"/>
</dbReference>
<keyword evidence="1" id="KW-0547">Nucleotide-binding</keyword>
<evidence type="ECO:0000313" key="4">
    <source>
        <dbReference type="EMBL" id="MFH7595700.1"/>
    </source>
</evidence>
<dbReference type="InterPro" id="IPR003593">
    <property type="entry name" value="AAA+_ATPase"/>
</dbReference>
<dbReference type="InterPro" id="IPR003439">
    <property type="entry name" value="ABC_transporter-like_ATP-bd"/>
</dbReference>
<keyword evidence="2 4" id="KW-0067">ATP-binding</keyword>